<feature type="transmembrane region" description="Helical" evidence="6">
    <location>
        <begin position="72"/>
        <end position="92"/>
    </location>
</feature>
<organism evidence="8 9">
    <name type="scientific">Elsinoe ampelina</name>
    <dbReference type="NCBI Taxonomy" id="302913"/>
    <lineage>
        <taxon>Eukaryota</taxon>
        <taxon>Fungi</taxon>
        <taxon>Dikarya</taxon>
        <taxon>Ascomycota</taxon>
        <taxon>Pezizomycotina</taxon>
        <taxon>Dothideomycetes</taxon>
        <taxon>Dothideomycetidae</taxon>
        <taxon>Myriangiales</taxon>
        <taxon>Elsinoaceae</taxon>
        <taxon>Elsinoe</taxon>
    </lineage>
</organism>
<feature type="transmembrane region" description="Helical" evidence="6">
    <location>
        <begin position="444"/>
        <end position="463"/>
    </location>
</feature>
<feature type="transmembrane region" description="Helical" evidence="6">
    <location>
        <begin position="193"/>
        <end position="213"/>
    </location>
</feature>
<evidence type="ECO:0000256" key="5">
    <source>
        <dbReference type="SAM" id="MobiDB-lite"/>
    </source>
</evidence>
<evidence type="ECO:0000256" key="6">
    <source>
        <dbReference type="SAM" id="Phobius"/>
    </source>
</evidence>
<feature type="transmembrane region" description="Helical" evidence="6">
    <location>
        <begin position="162"/>
        <end position="181"/>
    </location>
</feature>
<dbReference type="PANTHER" id="PTHR23502:SF38">
    <property type="entry name" value="POLYAMINE TRANSPORTER 4"/>
    <property type="match status" value="1"/>
</dbReference>
<evidence type="ECO:0000256" key="1">
    <source>
        <dbReference type="ARBA" id="ARBA00004141"/>
    </source>
</evidence>
<feature type="transmembrane region" description="Helical" evidence="6">
    <location>
        <begin position="276"/>
        <end position="301"/>
    </location>
</feature>
<evidence type="ECO:0000256" key="4">
    <source>
        <dbReference type="ARBA" id="ARBA00023136"/>
    </source>
</evidence>
<feature type="transmembrane region" description="Helical" evidence="6">
    <location>
        <begin position="347"/>
        <end position="369"/>
    </location>
</feature>
<dbReference type="OrthoDB" id="3066029at2759"/>
<reference evidence="9" key="1">
    <citation type="journal article" date="2020" name="Stud. Mycol.">
        <title>101 Dothideomycetes genomes: A test case for predicting lifestyles and emergence of pathogens.</title>
        <authorList>
            <person name="Haridas S."/>
            <person name="Albert R."/>
            <person name="Binder M."/>
            <person name="Bloem J."/>
            <person name="LaButti K."/>
            <person name="Salamov A."/>
            <person name="Andreopoulos B."/>
            <person name="Baker S."/>
            <person name="Barry K."/>
            <person name="Bills G."/>
            <person name="Bluhm B."/>
            <person name="Cannon C."/>
            <person name="Castanera R."/>
            <person name="Culley D."/>
            <person name="Daum C."/>
            <person name="Ezra D."/>
            <person name="Gonzalez J."/>
            <person name="Henrissat B."/>
            <person name="Kuo A."/>
            <person name="Liang C."/>
            <person name="Lipzen A."/>
            <person name="Lutzoni F."/>
            <person name="Magnuson J."/>
            <person name="Mondo S."/>
            <person name="Nolan M."/>
            <person name="Ohm R."/>
            <person name="Pangilinan J."/>
            <person name="Park H.-J."/>
            <person name="Ramirez L."/>
            <person name="Alfaro M."/>
            <person name="Sun H."/>
            <person name="Tritt A."/>
            <person name="Yoshinaga Y."/>
            <person name="Zwiers L.-H."/>
            <person name="Turgeon B."/>
            <person name="Goodwin S."/>
            <person name="Spatafora J."/>
            <person name="Crous P."/>
            <person name="Grigoriev I."/>
        </authorList>
    </citation>
    <scope>NUCLEOTIDE SEQUENCE [LARGE SCALE GENOMIC DNA]</scope>
    <source>
        <strain evidence="9">CECT 20119</strain>
    </source>
</reference>
<feature type="transmembrane region" description="Helical" evidence="6">
    <location>
        <begin position="128"/>
        <end position="150"/>
    </location>
</feature>
<evidence type="ECO:0000256" key="3">
    <source>
        <dbReference type="ARBA" id="ARBA00022989"/>
    </source>
</evidence>
<dbReference type="InterPro" id="IPR011701">
    <property type="entry name" value="MFS"/>
</dbReference>
<feature type="domain" description="Major facilitator superfamily (MFS) profile" evidence="7">
    <location>
        <begin position="39"/>
        <end position="469"/>
    </location>
</feature>
<keyword evidence="9" id="KW-1185">Reference proteome</keyword>
<dbReference type="GO" id="GO:0000297">
    <property type="term" value="F:spermine transmembrane transporter activity"/>
    <property type="evidence" value="ECO:0007669"/>
    <property type="project" value="TreeGrafter"/>
</dbReference>
<dbReference type="SUPFAM" id="SSF103473">
    <property type="entry name" value="MFS general substrate transporter"/>
    <property type="match status" value="1"/>
</dbReference>
<dbReference type="PROSITE" id="PS50850">
    <property type="entry name" value="MFS"/>
    <property type="match status" value="1"/>
</dbReference>
<evidence type="ECO:0000256" key="2">
    <source>
        <dbReference type="ARBA" id="ARBA00022692"/>
    </source>
</evidence>
<keyword evidence="4 6" id="KW-0472">Membrane</keyword>
<dbReference type="AlphaFoldDB" id="A0A6A6GPR2"/>
<dbReference type="InterPro" id="IPR020846">
    <property type="entry name" value="MFS_dom"/>
</dbReference>
<keyword evidence="2 6" id="KW-0812">Transmembrane</keyword>
<dbReference type="InterPro" id="IPR036259">
    <property type="entry name" value="MFS_trans_sf"/>
</dbReference>
<dbReference type="Gene3D" id="1.20.1250.20">
    <property type="entry name" value="MFS general substrate transporter like domains"/>
    <property type="match status" value="1"/>
</dbReference>
<feature type="transmembrane region" description="Helical" evidence="6">
    <location>
        <begin position="104"/>
        <end position="122"/>
    </location>
</feature>
<evidence type="ECO:0000313" key="8">
    <source>
        <dbReference type="EMBL" id="KAF2227569.1"/>
    </source>
</evidence>
<dbReference type="GO" id="GO:0005886">
    <property type="term" value="C:plasma membrane"/>
    <property type="evidence" value="ECO:0007669"/>
    <property type="project" value="TreeGrafter"/>
</dbReference>
<feature type="transmembrane region" description="Helical" evidence="6">
    <location>
        <begin position="412"/>
        <end position="432"/>
    </location>
</feature>
<feature type="transmembrane region" description="Helical" evidence="6">
    <location>
        <begin position="249"/>
        <end position="270"/>
    </location>
</feature>
<sequence length="482" mass="52236">MSRANNDWRQEPEEHEKPKNWEDDHKKPSNWGEQKKNVNTAICSIMAFSFTLSLTVYAAAIPATVTDLSLTGLVATVPYSCFALGLAFGPAFSTPFEKAYGRKPIFLFTVPLFALVMIGAGVSKGLVAIAVCRGLAGIFASAGLFLSYAIMSDIWVPLRLSIGLAIYIGSMVLGLFAGPIVGGVVIKYETWRWTMWVALFATVILMFGAIGMTETQEAAIKRKIKTPEQIEKEVAERRAKRVTRQPSRLHFFGNFMFAKSFSMLLAAPSLSMATLYVSYVLAVSIAMPVFVPGIFGALYSFDVEQQNLTFAGAAGGVVVGVLLIIVLDHFIHQPRKDNKPLAPPAEWRWLPALAASLLFPGGLLLFAWTTRESINWIIPCIGLALSGVGACLIAFSAITYMMELHEEGDEAIGARAGATMLTFVLGAALPLVVKPMFDALGERIGVTIFAAVAAGLGVVPWVLTYRGNKLVPKEGEVTDEKK</sequence>
<evidence type="ECO:0000313" key="9">
    <source>
        <dbReference type="Proteomes" id="UP000799538"/>
    </source>
</evidence>
<accession>A0A6A6GPR2</accession>
<comment type="subcellular location">
    <subcellularLocation>
        <location evidence="1">Membrane</location>
        <topology evidence="1">Multi-pass membrane protein</topology>
    </subcellularLocation>
</comment>
<feature type="transmembrane region" description="Helical" evidence="6">
    <location>
        <begin position="376"/>
        <end position="400"/>
    </location>
</feature>
<dbReference type="Proteomes" id="UP000799538">
    <property type="component" value="Unassembled WGS sequence"/>
</dbReference>
<keyword evidence="3 6" id="KW-1133">Transmembrane helix</keyword>
<dbReference type="Pfam" id="PF07690">
    <property type="entry name" value="MFS_1"/>
    <property type="match status" value="1"/>
</dbReference>
<dbReference type="EMBL" id="ML992501">
    <property type="protein sequence ID" value="KAF2227569.1"/>
    <property type="molecule type" value="Genomic_DNA"/>
</dbReference>
<feature type="region of interest" description="Disordered" evidence="5">
    <location>
        <begin position="1"/>
        <end position="32"/>
    </location>
</feature>
<name>A0A6A6GPR2_9PEZI</name>
<dbReference type="GO" id="GO:0015606">
    <property type="term" value="F:spermidine transmembrane transporter activity"/>
    <property type="evidence" value="ECO:0007669"/>
    <property type="project" value="TreeGrafter"/>
</dbReference>
<feature type="transmembrane region" description="Helical" evidence="6">
    <location>
        <begin position="308"/>
        <end position="327"/>
    </location>
</feature>
<dbReference type="PANTHER" id="PTHR23502">
    <property type="entry name" value="MAJOR FACILITATOR SUPERFAMILY"/>
    <property type="match status" value="1"/>
</dbReference>
<gene>
    <name evidence="8" type="ORF">BDZ85DRAFT_300332</name>
</gene>
<feature type="transmembrane region" description="Helical" evidence="6">
    <location>
        <begin position="38"/>
        <end position="60"/>
    </location>
</feature>
<feature type="compositionally biased region" description="Basic and acidic residues" evidence="5">
    <location>
        <begin position="1"/>
        <end position="27"/>
    </location>
</feature>
<protein>
    <submittedName>
        <fullName evidence="8">Major facilitator superfamily domain-containing protein</fullName>
    </submittedName>
</protein>
<proteinExistence type="predicted"/>
<evidence type="ECO:0000259" key="7">
    <source>
        <dbReference type="PROSITE" id="PS50850"/>
    </source>
</evidence>